<evidence type="ECO:0000256" key="4">
    <source>
        <dbReference type="ARBA" id="ARBA00023306"/>
    </source>
</evidence>
<keyword evidence="3" id="KW-0159">Chromosome partition</keyword>
<evidence type="ECO:0000313" key="6">
    <source>
        <dbReference type="Proteomes" id="UP000199572"/>
    </source>
</evidence>
<dbReference type="GO" id="GO:0051304">
    <property type="term" value="P:chromosome separation"/>
    <property type="evidence" value="ECO:0007669"/>
    <property type="project" value="InterPro"/>
</dbReference>
<dbReference type="InterPro" id="IPR036388">
    <property type="entry name" value="WH-like_DNA-bd_sf"/>
</dbReference>
<dbReference type="NCBIfam" id="TIGR00281">
    <property type="entry name" value="SMC-Scp complex subunit ScpB"/>
    <property type="match status" value="1"/>
</dbReference>
<dbReference type="InterPro" id="IPR036390">
    <property type="entry name" value="WH_DNA-bd_sf"/>
</dbReference>
<organism evidence="5 6">
    <name type="scientific">Pedobacter rhizosphaerae</name>
    <dbReference type="NCBI Taxonomy" id="390241"/>
    <lineage>
        <taxon>Bacteria</taxon>
        <taxon>Pseudomonadati</taxon>
        <taxon>Bacteroidota</taxon>
        <taxon>Sphingobacteriia</taxon>
        <taxon>Sphingobacteriales</taxon>
        <taxon>Sphingobacteriaceae</taxon>
        <taxon>Pedobacter</taxon>
    </lineage>
</organism>
<dbReference type="AlphaFoldDB" id="A0A1H9PCT8"/>
<dbReference type="InterPro" id="IPR005234">
    <property type="entry name" value="ScpB_csome_segregation"/>
</dbReference>
<dbReference type="PIRSF" id="PIRSF019345">
    <property type="entry name" value="ScpB"/>
    <property type="match status" value="1"/>
</dbReference>
<dbReference type="EMBL" id="FOGG01000009">
    <property type="protein sequence ID" value="SER46084.1"/>
    <property type="molecule type" value="Genomic_DNA"/>
</dbReference>
<keyword evidence="6" id="KW-1185">Reference proteome</keyword>
<gene>
    <name evidence="5" type="ORF">SAMN04488023_109137</name>
</gene>
<evidence type="ECO:0000313" key="5">
    <source>
        <dbReference type="EMBL" id="SER46084.1"/>
    </source>
</evidence>
<dbReference type="GO" id="GO:0051301">
    <property type="term" value="P:cell division"/>
    <property type="evidence" value="ECO:0007669"/>
    <property type="project" value="UniProtKB-KW"/>
</dbReference>
<protein>
    <submittedName>
        <fullName evidence="5">Condensin subunit ScpB</fullName>
    </submittedName>
</protein>
<dbReference type="OrthoDB" id="9806226at2"/>
<evidence type="ECO:0000256" key="3">
    <source>
        <dbReference type="ARBA" id="ARBA00022829"/>
    </source>
</evidence>
<keyword evidence="1" id="KW-0963">Cytoplasm</keyword>
<dbReference type="Pfam" id="PF04079">
    <property type="entry name" value="SMC_ScpB"/>
    <property type="match status" value="1"/>
</dbReference>
<dbReference type="SUPFAM" id="SSF46785">
    <property type="entry name" value="Winged helix' DNA-binding domain"/>
    <property type="match status" value="2"/>
</dbReference>
<evidence type="ECO:0000256" key="2">
    <source>
        <dbReference type="ARBA" id="ARBA00022618"/>
    </source>
</evidence>
<dbReference type="Gene3D" id="1.10.10.10">
    <property type="entry name" value="Winged helix-like DNA-binding domain superfamily/Winged helix DNA-binding domain"/>
    <property type="match status" value="2"/>
</dbReference>
<reference evidence="5 6" key="1">
    <citation type="submission" date="2016-10" db="EMBL/GenBank/DDBJ databases">
        <authorList>
            <person name="de Groot N.N."/>
        </authorList>
    </citation>
    <scope>NUCLEOTIDE SEQUENCE [LARGE SCALE GENOMIC DNA]</scope>
    <source>
        <strain evidence="5 6">DSM 18610</strain>
    </source>
</reference>
<dbReference type="PANTHER" id="PTHR34298:SF2">
    <property type="entry name" value="SEGREGATION AND CONDENSATION PROTEIN B"/>
    <property type="match status" value="1"/>
</dbReference>
<sequence length="188" mass="21654">MPETHISRHIEALIFSSVQSISLQEVILALNTVFSAEYDEIFVLDHIEAIRDKYNLEDSILQLVHINNGYQFLTKKEYHETVNQLQLHRSKKKLSQAAMETLAIIAYRQPITKLEIEQIRGVNSDYSVQRLLEKELITMDGKAETPGRPILYSTSPMFMDYFGLQNLSQLPQLKDIVKEENTVGETVE</sequence>
<keyword evidence="2" id="KW-0132">Cell division</keyword>
<proteinExistence type="predicted"/>
<dbReference type="PANTHER" id="PTHR34298">
    <property type="entry name" value="SEGREGATION AND CONDENSATION PROTEIN B"/>
    <property type="match status" value="1"/>
</dbReference>
<accession>A0A1H9PCT8</accession>
<evidence type="ECO:0000256" key="1">
    <source>
        <dbReference type="ARBA" id="ARBA00022490"/>
    </source>
</evidence>
<dbReference type="Proteomes" id="UP000199572">
    <property type="component" value="Unassembled WGS sequence"/>
</dbReference>
<name>A0A1H9PCT8_9SPHI</name>
<dbReference type="RefSeq" id="WP_090883819.1">
    <property type="nucleotide sequence ID" value="NZ_FOGG01000009.1"/>
</dbReference>
<keyword evidence="4" id="KW-0131">Cell cycle</keyword>
<dbReference type="STRING" id="390241.SAMN04488023_109137"/>